<evidence type="ECO:0000313" key="3">
    <source>
        <dbReference type="Proteomes" id="UP001221898"/>
    </source>
</evidence>
<sequence>MLENKEKEKDPGALGLMPDPPPYPDDRNPFRAGQYPSVTMRGKGVAELVGEVQFEPMAGKFKVMVNSEDAQILWDGLSSSEEDEEAALGTRRRLVFGEVYIGKPRAGKRISLPDMGATLSQTKVSKEANGPWKQHGKVRGNSGSDARQPRQAH</sequence>
<dbReference type="Proteomes" id="UP001221898">
    <property type="component" value="Unassembled WGS sequence"/>
</dbReference>
<protein>
    <submittedName>
        <fullName evidence="2">Uncharacterized protein</fullName>
    </submittedName>
</protein>
<name>A0AAD7R3G2_9TELE</name>
<accession>A0AAD7R3G2</accession>
<proteinExistence type="predicted"/>
<evidence type="ECO:0000313" key="2">
    <source>
        <dbReference type="EMBL" id="KAJ8361919.1"/>
    </source>
</evidence>
<feature type="region of interest" description="Disordered" evidence="1">
    <location>
        <begin position="110"/>
        <end position="153"/>
    </location>
</feature>
<gene>
    <name evidence="2" type="ORF">AAFF_G00412360</name>
</gene>
<feature type="compositionally biased region" description="Basic and acidic residues" evidence="1">
    <location>
        <begin position="1"/>
        <end position="11"/>
    </location>
</feature>
<comment type="caution">
    <text evidence="2">The sequence shown here is derived from an EMBL/GenBank/DDBJ whole genome shotgun (WGS) entry which is preliminary data.</text>
</comment>
<evidence type="ECO:0000256" key="1">
    <source>
        <dbReference type="SAM" id="MobiDB-lite"/>
    </source>
</evidence>
<reference evidence="2" key="1">
    <citation type="journal article" date="2023" name="Science">
        <title>Genome structures resolve the early diversification of teleost fishes.</title>
        <authorList>
            <person name="Parey E."/>
            <person name="Louis A."/>
            <person name="Montfort J."/>
            <person name="Bouchez O."/>
            <person name="Roques C."/>
            <person name="Iampietro C."/>
            <person name="Lluch J."/>
            <person name="Castinel A."/>
            <person name="Donnadieu C."/>
            <person name="Desvignes T."/>
            <person name="Floi Bucao C."/>
            <person name="Jouanno E."/>
            <person name="Wen M."/>
            <person name="Mejri S."/>
            <person name="Dirks R."/>
            <person name="Jansen H."/>
            <person name="Henkel C."/>
            <person name="Chen W.J."/>
            <person name="Zahm M."/>
            <person name="Cabau C."/>
            <person name="Klopp C."/>
            <person name="Thompson A.W."/>
            <person name="Robinson-Rechavi M."/>
            <person name="Braasch I."/>
            <person name="Lecointre G."/>
            <person name="Bobe J."/>
            <person name="Postlethwait J.H."/>
            <person name="Berthelot C."/>
            <person name="Roest Crollius H."/>
            <person name="Guiguen Y."/>
        </authorList>
    </citation>
    <scope>NUCLEOTIDE SEQUENCE</scope>
    <source>
        <strain evidence="2">NC1722</strain>
    </source>
</reference>
<keyword evidence="3" id="KW-1185">Reference proteome</keyword>
<dbReference type="AlphaFoldDB" id="A0AAD7R3G2"/>
<dbReference type="EMBL" id="JAINUG010000831">
    <property type="protein sequence ID" value="KAJ8361919.1"/>
    <property type="molecule type" value="Genomic_DNA"/>
</dbReference>
<organism evidence="2 3">
    <name type="scientific">Aldrovandia affinis</name>
    <dbReference type="NCBI Taxonomy" id="143900"/>
    <lineage>
        <taxon>Eukaryota</taxon>
        <taxon>Metazoa</taxon>
        <taxon>Chordata</taxon>
        <taxon>Craniata</taxon>
        <taxon>Vertebrata</taxon>
        <taxon>Euteleostomi</taxon>
        <taxon>Actinopterygii</taxon>
        <taxon>Neopterygii</taxon>
        <taxon>Teleostei</taxon>
        <taxon>Notacanthiformes</taxon>
        <taxon>Halosauridae</taxon>
        <taxon>Aldrovandia</taxon>
    </lineage>
</organism>
<feature type="region of interest" description="Disordered" evidence="1">
    <location>
        <begin position="1"/>
        <end position="34"/>
    </location>
</feature>